<dbReference type="InterPro" id="IPR027417">
    <property type="entry name" value="P-loop_NTPase"/>
</dbReference>
<dbReference type="Proteomes" id="UP000243975">
    <property type="component" value="Unassembled WGS sequence"/>
</dbReference>
<dbReference type="SMART" id="SM00298">
    <property type="entry name" value="CHROMO"/>
    <property type="match status" value="2"/>
</dbReference>
<dbReference type="CDD" id="cd18793">
    <property type="entry name" value="SF2_C_SNF"/>
    <property type="match status" value="1"/>
</dbReference>
<feature type="compositionally biased region" description="Acidic residues" evidence="7">
    <location>
        <begin position="354"/>
        <end position="368"/>
    </location>
</feature>
<keyword evidence="12" id="KW-1185">Reference proteome</keyword>
<feature type="domain" description="Helicase C-terminal" evidence="10">
    <location>
        <begin position="1164"/>
        <end position="1334"/>
    </location>
</feature>
<dbReference type="InterPro" id="IPR001650">
    <property type="entry name" value="Helicase_C-like"/>
</dbReference>
<dbReference type="InterPro" id="IPR000953">
    <property type="entry name" value="Chromo/chromo_shadow_dom"/>
</dbReference>
<dbReference type="GO" id="GO:0140658">
    <property type="term" value="F:ATP-dependent chromatin remodeler activity"/>
    <property type="evidence" value="ECO:0007669"/>
    <property type="project" value="TreeGrafter"/>
</dbReference>
<feature type="domain" description="Chromo" evidence="9">
    <location>
        <begin position="647"/>
        <end position="713"/>
    </location>
</feature>
<dbReference type="PROSITE" id="PS51194">
    <property type="entry name" value="HELICASE_CTER"/>
    <property type="match status" value="1"/>
</dbReference>
<feature type="compositionally biased region" description="Polar residues" evidence="7">
    <location>
        <begin position="2074"/>
        <end position="2086"/>
    </location>
</feature>
<feature type="compositionally biased region" description="Basic and acidic residues" evidence="7">
    <location>
        <begin position="483"/>
        <end position="493"/>
    </location>
</feature>
<evidence type="ECO:0000256" key="1">
    <source>
        <dbReference type="ARBA" id="ARBA00004123"/>
    </source>
</evidence>
<keyword evidence="8" id="KW-0472">Membrane</keyword>
<feature type="compositionally biased region" description="Low complexity" evidence="7">
    <location>
        <begin position="120"/>
        <end position="135"/>
    </location>
</feature>
<dbReference type="Gramene" id="KVI09351">
    <property type="protein sequence ID" value="KVI09351"/>
    <property type="gene ID" value="Ccrd_012289"/>
</dbReference>
<keyword evidence="5" id="KW-0067">ATP-binding</keyword>
<feature type="transmembrane region" description="Helical" evidence="8">
    <location>
        <begin position="53"/>
        <end position="77"/>
    </location>
</feature>
<dbReference type="PANTHER" id="PTHR45623:SF13">
    <property type="entry name" value="HELICASE PROTEIN MOM1"/>
    <property type="match status" value="1"/>
</dbReference>
<dbReference type="Gene3D" id="3.40.50.300">
    <property type="entry name" value="P-loop containing nucleotide triphosphate hydrolases"/>
    <property type="match status" value="1"/>
</dbReference>
<dbReference type="GO" id="GO:0003677">
    <property type="term" value="F:DNA binding"/>
    <property type="evidence" value="ECO:0007669"/>
    <property type="project" value="TreeGrafter"/>
</dbReference>
<dbReference type="SUPFAM" id="SSF52540">
    <property type="entry name" value="P-loop containing nucleoside triphosphate hydrolases"/>
    <property type="match status" value="2"/>
</dbReference>
<feature type="region of interest" description="Disordered" evidence="7">
    <location>
        <begin position="266"/>
        <end position="297"/>
    </location>
</feature>
<dbReference type="InterPro" id="IPR056882">
    <property type="entry name" value="MOM1_dom"/>
</dbReference>
<evidence type="ECO:0000256" key="6">
    <source>
        <dbReference type="ARBA" id="ARBA00023242"/>
    </source>
</evidence>
<evidence type="ECO:0000256" key="4">
    <source>
        <dbReference type="ARBA" id="ARBA00022801"/>
    </source>
</evidence>
<dbReference type="InterPro" id="IPR016197">
    <property type="entry name" value="Chromo-like_dom_sf"/>
</dbReference>
<keyword evidence="4" id="KW-0378">Hydrolase</keyword>
<keyword evidence="3" id="KW-0547">Nucleotide-binding</keyword>
<feature type="region of interest" description="Disordered" evidence="7">
    <location>
        <begin position="1791"/>
        <end position="1823"/>
    </location>
</feature>
<gene>
    <name evidence="11" type="ORF">Ccrd_012289</name>
</gene>
<reference evidence="11 12" key="1">
    <citation type="journal article" date="2016" name="Sci. Rep.">
        <title>The genome sequence of the outbreeding globe artichoke constructed de novo incorporating a phase-aware low-pass sequencing strategy of F1 progeny.</title>
        <authorList>
            <person name="Scaglione D."/>
            <person name="Reyes-Chin-Wo S."/>
            <person name="Acquadro A."/>
            <person name="Froenicke L."/>
            <person name="Portis E."/>
            <person name="Beitel C."/>
            <person name="Tirone M."/>
            <person name="Mauro R."/>
            <person name="Lo Monaco A."/>
            <person name="Mauromicale G."/>
            <person name="Faccioli P."/>
            <person name="Cattivelli L."/>
            <person name="Rieseberg L."/>
            <person name="Michelmore R."/>
            <person name="Lanteri S."/>
        </authorList>
    </citation>
    <scope>NUCLEOTIDE SEQUENCE [LARGE SCALE GENOMIC DNA]</scope>
    <source>
        <strain evidence="11">2C</strain>
    </source>
</reference>
<dbReference type="Pfam" id="PF25029">
    <property type="entry name" value="MOM1"/>
    <property type="match status" value="1"/>
</dbReference>
<evidence type="ECO:0000259" key="10">
    <source>
        <dbReference type="PROSITE" id="PS51194"/>
    </source>
</evidence>
<feature type="region of interest" description="Disordered" evidence="7">
    <location>
        <begin position="470"/>
        <end position="511"/>
    </location>
</feature>
<dbReference type="Gene3D" id="2.40.50.40">
    <property type="match status" value="1"/>
</dbReference>
<sequence>MVVVPSPSLSITVVVSVSVAFSQGASLFFNPLLHRRGSNAFVREHQEPRREVVFVYTPPVFTPSFILPSEIILCLFARKFFRLSYHFFAVARMANDNRRSNRVKTDESIKPKKKMVKQDASSASILRSSDASSSRRSSRETSSRKQTKENPTSTRKSKRLEKQNPSATPPIKEKSERTQKQTITTPLKRYDRRKKHTSLGSLESKKIVEEPASSNIKSKKDKVGRSLKRCVMDASEDHTQENHGLDVGGRKRKRVATSVNKALSKLKRIKTEAGDDNDKESQDKASEANSSSNSGTEKDYEKILLLDASAFPAVVALTKWIIMCVDVDMKLKRPDKLLRLDNCKNECSGSKSVEDEDDGGEECSDRSEEDPTLITFKRGCMTTDSGLSNFDVEEVNDDAEVKEADLSWNISSAKGHKASLNSRGVEGIPHHAVQESLDEGSMDLGQVGNVGCPSRKSLDGKSVESGTEALISGTSTSSNIETSARKTDPDTCRNTKNHPISPRSPSSRCKRHGHKETCLACSKKQRLETFTQVSEEGATVQVMLKEMKAHGSGKQQKLNSCDTKCNADLCDTSSSEDRTTCEAAGLAESFEKDNGVSRMGTSICNVCKLGGKLRCYHLSCLDPPVNSVPSGNWCCPFCVKNIKSCVQVIESIWDTREVEVSDAEGLQKQYFVKYKGLAHIHNQWITETQLLLEAPLLMENFSKNSLMRWTEEWTVPHQLLKKRLILSFKPLYGTRQNSGKVLNYHNEWLVKWQGLDSEQATWELENITVLDSPEGYNLVREHENQHGNAKIPSSSDDKIKELSVKLPTIPAGNPAGVDDIHLSYVKKLHDAWNKEKNNLVFDDQLDLRISEFSEVLLKRHERNMMGMSHLQERTLRIVLFILSLKGVTLPFLLITPSNSLSQWEAMFSRIALCNDLKVSLEEGQRGSRLLEVQKEGGQLAFQVLLYHVDAFVKDLNVLKAIKWEAVIVDESQSLEISSHFSHVKSLSTYKRLLVFSGPLVVSMAGYLDVLSLLDFDGAWPNLSKFIAYECKSSSSKFVEFWVPVQISNLQLEQYCSMLLSNAMALSSCSKSDTFGALHDILASNRKVCSCTILASVESCYIYAVDAKCPHFPYRCLEAHQYCSYQLTFSPCCDHPYIVDQGLQGVLTKGLEPAKFLDVGIKASGKLQFLDLILPEMRKRQLRVLILFQPLSGSGKDSTSIGDILDDFVRQRFGEDSYERVDGIGTIPSKKQAALNNFNNKDMGRFIFLLEYRACLPSIKLSSVDIIVIFDSDWNPANDLRALQKIALDPQSEQIMIFRLYTSWTLEEKILILAEHNVTIDSKLQNLSRSTSDALLTWGATYLFKKLTEFHSTSVLNISSEEHLLNEVTEEFLNLISHKCKNTDTSKSIITRVQQSGGTYSKNLPLPSELITQLPNGEQPNTFWRNLLVGRVPCWKFLSRSTPRQRKRPQYCEQSPKKINAGNEDVGRKRKKTANITEPVASISGTVEGEIAGACRGISSVPSHDGSQSSPGNSFWCDAVHNETDFQSLLKLNISKLCEVLGLSGDVKIMVERFLEYVIENYHVNEEPANTLQAFLISLCWIGSALLKHKLDRRQSVALAKKHLSFICNEEEAKSVYLKLEPARDMFLRHTENQKKSDVSKDRIPSAQATFTWSLDPRVSHPGPFDLQDVKVENQMEFSGSEHGDQDSPKRAPVLSRNLMEVECPDKIVHGEHHGLVISSDIMTSPNATVSGSICSETILSHTDPNSASVTVNALSFKLASASIEDQPNGRSCAKTGTNNVEVDGNVFEEVSGARNKEQSKRPCSSSNSENSTEPTSSRASVKQVVDVATSSVPVEEIPVKNHEGVCNDVEKQVDSLRMKVLLADCNKEITEAGATISDRSHFREDQNDISPNDVEGHLGSVGMVSLAVGCNQKDDSNSPSAAVSKEKLPSVLPLVFPASGQSVPTYLEIRNESVQDNVVQGYPCSSTEINNLRTIDAGKDGQFNSEDSSLHLHEESCFSLSANPAVAENQSDTPSVSKLVPEITSDGQTTLSAATPPGHEAHNPPPSPEAPPQVSEITTEVSSRAATPPGPNLLNMQGSENHNQGVSWAPNKSKFSSDPLQAEVEKLHELKDNVIKFHEAIVSV</sequence>
<keyword evidence="8" id="KW-0812">Transmembrane</keyword>
<dbReference type="Gene3D" id="3.30.40.10">
    <property type="entry name" value="Zinc/RING finger domain, C3HC4 (zinc finger)"/>
    <property type="match status" value="1"/>
</dbReference>
<evidence type="ECO:0000313" key="11">
    <source>
        <dbReference type="EMBL" id="KVI09351.1"/>
    </source>
</evidence>
<evidence type="ECO:0000256" key="2">
    <source>
        <dbReference type="ARBA" id="ARBA00022737"/>
    </source>
</evidence>
<feature type="compositionally biased region" description="Low complexity" evidence="7">
    <location>
        <begin position="1801"/>
        <end position="1818"/>
    </location>
</feature>
<dbReference type="GO" id="GO:0000785">
    <property type="term" value="C:chromatin"/>
    <property type="evidence" value="ECO:0007669"/>
    <property type="project" value="TreeGrafter"/>
</dbReference>
<feature type="region of interest" description="Disordered" evidence="7">
    <location>
        <begin position="1445"/>
        <end position="1470"/>
    </location>
</feature>
<feature type="compositionally biased region" description="Polar residues" evidence="7">
    <location>
        <begin position="494"/>
        <end position="507"/>
    </location>
</feature>
<feature type="transmembrane region" description="Helical" evidence="8">
    <location>
        <begin position="12"/>
        <end position="33"/>
    </location>
</feature>
<evidence type="ECO:0000259" key="9">
    <source>
        <dbReference type="PROSITE" id="PS50013"/>
    </source>
</evidence>
<feature type="compositionally biased region" description="Basic and acidic residues" evidence="7">
    <location>
        <begin position="137"/>
        <end position="148"/>
    </location>
</feature>
<dbReference type="InterPro" id="IPR013083">
    <property type="entry name" value="Znf_RING/FYVE/PHD"/>
</dbReference>
<dbReference type="InterPro" id="IPR038718">
    <property type="entry name" value="SNF2-like_sf"/>
</dbReference>
<feature type="domain" description="Chromo" evidence="9">
    <location>
        <begin position="719"/>
        <end position="794"/>
    </location>
</feature>
<keyword evidence="2" id="KW-0677">Repeat</keyword>
<dbReference type="PANTHER" id="PTHR45623">
    <property type="entry name" value="CHROMODOMAIN-HELICASE-DNA-BINDING PROTEIN 3-RELATED-RELATED"/>
    <property type="match status" value="1"/>
</dbReference>
<feature type="compositionally biased region" description="Basic residues" evidence="7">
    <location>
        <begin position="217"/>
        <end position="228"/>
    </location>
</feature>
<dbReference type="Pfam" id="PF00176">
    <property type="entry name" value="SNF2-rel_dom"/>
    <property type="match status" value="1"/>
</dbReference>
<feature type="compositionally biased region" description="Polar residues" evidence="7">
    <location>
        <begin position="2055"/>
        <end position="2065"/>
    </location>
</feature>
<evidence type="ECO:0000256" key="5">
    <source>
        <dbReference type="ARBA" id="ARBA00022840"/>
    </source>
</evidence>
<accession>A0A103YHR1</accession>
<feature type="region of interest" description="Disordered" evidence="7">
    <location>
        <begin position="2028"/>
        <end position="2099"/>
    </location>
</feature>
<keyword evidence="6" id="KW-0539">Nucleus</keyword>
<dbReference type="EMBL" id="LEKV01001064">
    <property type="protein sequence ID" value="KVI09351.1"/>
    <property type="molecule type" value="Genomic_DNA"/>
</dbReference>
<dbReference type="STRING" id="59895.A0A103YHR1"/>
<dbReference type="GO" id="GO:0005524">
    <property type="term" value="F:ATP binding"/>
    <property type="evidence" value="ECO:0007669"/>
    <property type="project" value="UniProtKB-KW"/>
</dbReference>
<protein>
    <submittedName>
        <fullName evidence="11">Chromo domain-containing protein</fullName>
    </submittedName>
</protein>
<dbReference type="Gene3D" id="3.40.50.10810">
    <property type="entry name" value="Tandem AAA-ATPase domain"/>
    <property type="match status" value="1"/>
</dbReference>
<dbReference type="GO" id="GO:0016887">
    <property type="term" value="F:ATP hydrolysis activity"/>
    <property type="evidence" value="ECO:0007669"/>
    <property type="project" value="TreeGrafter"/>
</dbReference>
<comment type="subcellular location">
    <subcellularLocation>
        <location evidence="1">Nucleus</location>
    </subcellularLocation>
</comment>
<name>A0A103YHR1_CYNCS</name>
<feature type="region of interest" description="Disordered" evidence="7">
    <location>
        <begin position="348"/>
        <end position="368"/>
    </location>
</feature>
<keyword evidence="8" id="KW-1133">Transmembrane helix</keyword>
<dbReference type="InterPro" id="IPR049730">
    <property type="entry name" value="SNF2/RAD54-like_C"/>
</dbReference>
<dbReference type="PROSITE" id="PS50013">
    <property type="entry name" value="CHROMO_2"/>
    <property type="match status" value="2"/>
</dbReference>
<dbReference type="GO" id="GO:0042393">
    <property type="term" value="F:histone binding"/>
    <property type="evidence" value="ECO:0007669"/>
    <property type="project" value="TreeGrafter"/>
</dbReference>
<comment type="caution">
    <text evidence="11">The sequence shown here is derived from an EMBL/GenBank/DDBJ whole genome shotgun (WGS) entry which is preliminary data.</text>
</comment>
<evidence type="ECO:0000256" key="3">
    <source>
        <dbReference type="ARBA" id="ARBA00022741"/>
    </source>
</evidence>
<evidence type="ECO:0000256" key="8">
    <source>
        <dbReference type="SAM" id="Phobius"/>
    </source>
</evidence>
<dbReference type="GO" id="GO:0005634">
    <property type="term" value="C:nucleus"/>
    <property type="evidence" value="ECO:0007669"/>
    <property type="project" value="UniProtKB-SubCell"/>
</dbReference>
<feature type="compositionally biased region" description="Basic and acidic residues" evidence="7">
    <location>
        <begin position="235"/>
        <end position="244"/>
    </location>
</feature>
<dbReference type="SUPFAM" id="SSF54160">
    <property type="entry name" value="Chromo domain-like"/>
    <property type="match status" value="2"/>
</dbReference>
<feature type="compositionally biased region" description="Basic and acidic residues" evidence="7">
    <location>
        <begin position="98"/>
        <end position="110"/>
    </location>
</feature>
<feature type="compositionally biased region" description="Polar residues" evidence="7">
    <location>
        <begin position="472"/>
        <end position="482"/>
    </location>
</feature>
<proteinExistence type="predicted"/>
<organism evidence="11 12">
    <name type="scientific">Cynara cardunculus var. scolymus</name>
    <name type="common">Globe artichoke</name>
    <name type="synonym">Cynara scolymus</name>
    <dbReference type="NCBI Taxonomy" id="59895"/>
    <lineage>
        <taxon>Eukaryota</taxon>
        <taxon>Viridiplantae</taxon>
        <taxon>Streptophyta</taxon>
        <taxon>Embryophyta</taxon>
        <taxon>Tracheophyta</taxon>
        <taxon>Spermatophyta</taxon>
        <taxon>Magnoliopsida</taxon>
        <taxon>eudicotyledons</taxon>
        <taxon>Gunneridae</taxon>
        <taxon>Pentapetalae</taxon>
        <taxon>asterids</taxon>
        <taxon>campanulids</taxon>
        <taxon>Asterales</taxon>
        <taxon>Asteraceae</taxon>
        <taxon>Carduoideae</taxon>
        <taxon>Cardueae</taxon>
        <taxon>Carduinae</taxon>
        <taxon>Cynara</taxon>
    </lineage>
</organism>
<evidence type="ECO:0000313" key="12">
    <source>
        <dbReference type="Proteomes" id="UP000243975"/>
    </source>
</evidence>
<dbReference type="InterPro" id="IPR000330">
    <property type="entry name" value="SNF2_N"/>
</dbReference>
<feature type="region of interest" description="Disordered" evidence="7">
    <location>
        <begin position="98"/>
        <end position="253"/>
    </location>
</feature>
<evidence type="ECO:0000256" key="7">
    <source>
        <dbReference type="SAM" id="MobiDB-lite"/>
    </source>
</evidence>
<dbReference type="GO" id="GO:0003682">
    <property type="term" value="F:chromatin binding"/>
    <property type="evidence" value="ECO:0007669"/>
    <property type="project" value="TreeGrafter"/>
</dbReference>